<gene>
    <name evidence="20" type="ORF">EDD80_10447</name>
</gene>
<accession>A0A4R3KRX0</accession>
<dbReference type="Pfam" id="PF00128">
    <property type="entry name" value="Alpha-amylase"/>
    <property type="match status" value="1"/>
</dbReference>
<dbReference type="Gene3D" id="2.60.40.10">
    <property type="entry name" value="Immunoglobulins"/>
    <property type="match status" value="1"/>
</dbReference>
<keyword evidence="7 14" id="KW-0378">Hydrolase</keyword>
<dbReference type="SMART" id="SM00642">
    <property type="entry name" value="Aamy"/>
    <property type="match status" value="1"/>
</dbReference>
<evidence type="ECO:0000256" key="11">
    <source>
        <dbReference type="ARBA" id="ARBA00033284"/>
    </source>
</evidence>
<evidence type="ECO:0000256" key="14">
    <source>
        <dbReference type="PIRNR" id="PIRNR006337"/>
    </source>
</evidence>
<dbReference type="RefSeq" id="WP_132128784.1">
    <property type="nucleotide sequence ID" value="NZ_CP042432.1"/>
</dbReference>
<sequence length="651" mass="73447">MNKRLNGIRFPRGPENEAEIWLWAPLARKAAICLEGKTGKAGNAGKDANTGNPGNSGTTASAGTAANAGNSGKAGNGKKLTLHEEQFGYWTLKTSEIKPGDRYRFQLNGEEEFPDPASLSQPEGVHGPSEALDLQDFSWTDGAWKNHALEDYLLYEAHTGTFTPEGTFEGMEKKLDHLKELGVNAIEIMPVAQFPGSRNWGYDGVFPYAVQHSYGGARGLQLLVDRCHSKGIAVILDVVYNHLGPEGNYLARFAPYFTGKYQTPWGKAMNFDDAWCDGVRRYFVDNALMWFRDFHIDGLRLDAVHAIKDLSPVHILREIKEQTLRLEEATGKRHYLIAECDLNDTRFIHPVTKGGYGMDAQWLDEFHHALRVTSGQEPLGYYADFEGIRHLAKAYRHAYVYNGTYSPHRHKTFGTSTEGVPGRQFIVFSQNHDQVGNRMLGERSSRLYSFEMQKLLAGAVMSAPFLPLLFMGEEWSEPNPFLYFVSHSDPALVEAVRRGRKAEFAAFQFHGEVPDPQAEETFRQSILQWEYLKREPHQTMFRYYQALITLRKQEAVLRQPDREGLKTLLQPEANTLILQRGKGDRQVRCLMNFSHRQQQLSLISEKSQDSWKKLLDSAEPGWKGPGAAPDRVTNGTAITMQPESIIIYGKV</sequence>
<dbReference type="CDD" id="cd02853">
    <property type="entry name" value="E_set_MTHase_like_N"/>
    <property type="match status" value="1"/>
</dbReference>
<evidence type="ECO:0000259" key="19">
    <source>
        <dbReference type="SMART" id="SM00642"/>
    </source>
</evidence>
<dbReference type="Gene3D" id="3.20.20.80">
    <property type="entry name" value="Glycosidases"/>
    <property type="match status" value="1"/>
</dbReference>
<dbReference type="InterPro" id="IPR012768">
    <property type="entry name" value="Trehalose_TreZ"/>
</dbReference>
<dbReference type="SUPFAM" id="SSF81296">
    <property type="entry name" value="E set domains"/>
    <property type="match status" value="1"/>
</dbReference>
<dbReference type="InterPro" id="IPR014756">
    <property type="entry name" value="Ig_E-set"/>
</dbReference>
<dbReference type="PANTHER" id="PTHR43651:SF11">
    <property type="entry name" value="MALTO-OLIGOSYLTREHALOSE TREHALOHYDROLASE"/>
    <property type="match status" value="1"/>
</dbReference>
<evidence type="ECO:0000256" key="12">
    <source>
        <dbReference type="ARBA" id="ARBA00034013"/>
    </source>
</evidence>
<proteinExistence type="inferred from homology"/>
<dbReference type="SUPFAM" id="SSF51445">
    <property type="entry name" value="(Trans)glycosidases"/>
    <property type="match status" value="1"/>
</dbReference>
<dbReference type="Gene3D" id="1.10.10.760">
    <property type="entry name" value="E-set domains of sugar-utilizing enzymes"/>
    <property type="match status" value="1"/>
</dbReference>
<evidence type="ECO:0000256" key="7">
    <source>
        <dbReference type="ARBA" id="ARBA00022801"/>
    </source>
</evidence>
<dbReference type="InterPro" id="IPR013783">
    <property type="entry name" value="Ig-like_fold"/>
</dbReference>
<feature type="binding site" evidence="16">
    <location>
        <begin position="300"/>
        <end position="305"/>
    </location>
    <ligand>
        <name>substrate</name>
    </ligand>
</feature>
<evidence type="ECO:0000256" key="16">
    <source>
        <dbReference type="PIRSR" id="PIRSR006337-2"/>
    </source>
</evidence>
<dbReference type="GO" id="GO:0005992">
    <property type="term" value="P:trehalose biosynthetic process"/>
    <property type="evidence" value="ECO:0007669"/>
    <property type="project" value="UniProtKB-UniRule"/>
</dbReference>
<feature type="binding site" evidence="16">
    <location>
        <begin position="432"/>
        <end position="437"/>
    </location>
    <ligand>
        <name>substrate</name>
    </ligand>
</feature>
<keyword evidence="8" id="KW-0119">Carbohydrate metabolism</keyword>
<evidence type="ECO:0000256" key="18">
    <source>
        <dbReference type="SAM" id="MobiDB-lite"/>
    </source>
</evidence>
<feature type="domain" description="Glycosyl hydrolase family 13 catalytic" evidence="19">
    <location>
        <begin position="156"/>
        <end position="500"/>
    </location>
</feature>
<evidence type="ECO:0000313" key="21">
    <source>
        <dbReference type="Proteomes" id="UP000295807"/>
    </source>
</evidence>
<evidence type="ECO:0000256" key="8">
    <source>
        <dbReference type="ARBA" id="ARBA00023277"/>
    </source>
</evidence>
<reference evidence="20 21" key="1">
    <citation type="submission" date="2019-03" db="EMBL/GenBank/DDBJ databases">
        <title>Genomic Encyclopedia of Type Strains, Phase IV (KMG-IV): sequencing the most valuable type-strain genomes for metagenomic binning, comparative biology and taxonomic classification.</title>
        <authorList>
            <person name="Goeker M."/>
        </authorList>
    </citation>
    <scope>NUCLEOTIDE SEQUENCE [LARGE SCALE GENOMIC DNA]</scope>
    <source>
        <strain evidence="20 21">DSM 21100</strain>
    </source>
</reference>
<feature type="site" description="Transition state stabilizer" evidence="17">
    <location>
        <position position="433"/>
    </location>
</feature>
<dbReference type="CDD" id="cd11325">
    <property type="entry name" value="AmyAc_GTHase"/>
    <property type="match status" value="1"/>
</dbReference>
<evidence type="ECO:0000256" key="15">
    <source>
        <dbReference type="PIRSR" id="PIRSR006337-1"/>
    </source>
</evidence>
<dbReference type="AlphaFoldDB" id="A0A4R3KRX0"/>
<dbReference type="InterPro" id="IPR044901">
    <property type="entry name" value="Trehalose_TreZ_E-set_sf"/>
</dbReference>
<dbReference type="InterPro" id="IPR006047">
    <property type="entry name" value="GH13_cat_dom"/>
</dbReference>
<comment type="subcellular location">
    <subcellularLocation>
        <location evidence="1 15">Cytoplasm</location>
    </subcellularLocation>
</comment>
<keyword evidence="9 14" id="KW-0326">Glycosidase</keyword>
<evidence type="ECO:0000256" key="6">
    <source>
        <dbReference type="ARBA" id="ARBA00022490"/>
    </source>
</evidence>
<dbReference type="EC" id="3.2.1.141" evidence="4 13"/>
<feature type="active site" description="Nucleophile" evidence="15">
    <location>
        <position position="302"/>
    </location>
</feature>
<dbReference type="PIRSF" id="PIRSF006337">
    <property type="entry name" value="Trehalose_TreZ"/>
    <property type="match status" value="1"/>
</dbReference>
<feature type="compositionally biased region" description="Low complexity" evidence="18">
    <location>
        <begin position="55"/>
        <end position="77"/>
    </location>
</feature>
<keyword evidence="6" id="KW-0963">Cytoplasm</keyword>
<evidence type="ECO:0000256" key="1">
    <source>
        <dbReference type="ARBA" id="ARBA00004496"/>
    </source>
</evidence>
<dbReference type="InterPro" id="IPR017853">
    <property type="entry name" value="GH"/>
</dbReference>
<evidence type="ECO:0000256" key="9">
    <source>
        <dbReference type="ARBA" id="ARBA00023295"/>
    </source>
</evidence>
<dbReference type="UniPathway" id="UPA00299"/>
<comment type="pathway">
    <text evidence="2 14">Glycan biosynthesis; trehalose biosynthesis.</text>
</comment>
<evidence type="ECO:0000256" key="4">
    <source>
        <dbReference type="ARBA" id="ARBA00012268"/>
    </source>
</evidence>
<dbReference type="NCBIfam" id="TIGR02402">
    <property type="entry name" value="trehalose_TreZ"/>
    <property type="match status" value="1"/>
</dbReference>
<feature type="region of interest" description="Disordered" evidence="18">
    <location>
        <begin position="38"/>
        <end position="77"/>
    </location>
</feature>
<feature type="active site" description="Proton donor" evidence="15">
    <location>
        <position position="339"/>
    </location>
</feature>
<dbReference type="GO" id="GO:0033942">
    <property type="term" value="F:4-alpha-D-(1-&gt;4)-alpha-D-glucanotrehalose trehalohydrolase activity"/>
    <property type="evidence" value="ECO:0007669"/>
    <property type="project" value="UniProtKB-EC"/>
</dbReference>
<dbReference type="EMBL" id="SMAD01000004">
    <property type="protein sequence ID" value="TCS87700.1"/>
    <property type="molecule type" value="Genomic_DNA"/>
</dbReference>
<comment type="catalytic activity">
    <reaction evidence="12 14">
        <text>hydrolysis of (1-&gt;4)-alpha-D-glucosidic linkage in 4-alpha-D-[(1-&gt;4)-alpha-D-glucanosyl]n trehalose to yield trehalose and (1-&gt;4)-alpha-D-glucan.</text>
        <dbReference type="EC" id="3.2.1.141"/>
    </reaction>
</comment>
<dbReference type="OrthoDB" id="9761875at2"/>
<evidence type="ECO:0000256" key="17">
    <source>
        <dbReference type="PIRSR" id="PIRSR006337-3"/>
    </source>
</evidence>
<evidence type="ECO:0000256" key="13">
    <source>
        <dbReference type="NCBIfam" id="TIGR02402"/>
    </source>
</evidence>
<comment type="similarity">
    <text evidence="3 14">Belongs to the glycosyl hydrolase 13 family.</text>
</comment>
<evidence type="ECO:0000256" key="3">
    <source>
        <dbReference type="ARBA" id="ARBA00008061"/>
    </source>
</evidence>
<evidence type="ECO:0000256" key="5">
    <source>
        <dbReference type="ARBA" id="ARBA00015938"/>
    </source>
</evidence>
<comment type="caution">
    <text evidence="20">The sequence shown here is derived from an EMBL/GenBank/DDBJ whole genome shotgun (WGS) entry which is preliminary data.</text>
</comment>
<evidence type="ECO:0000313" key="20">
    <source>
        <dbReference type="EMBL" id="TCS87700.1"/>
    </source>
</evidence>
<evidence type="ECO:0000256" key="2">
    <source>
        <dbReference type="ARBA" id="ARBA00005199"/>
    </source>
</evidence>
<organism evidence="20 21">
    <name type="scientific">Anseongella ginsenosidimutans</name>
    <dbReference type="NCBI Taxonomy" id="496056"/>
    <lineage>
        <taxon>Bacteria</taxon>
        <taxon>Pseudomonadati</taxon>
        <taxon>Bacteroidota</taxon>
        <taxon>Sphingobacteriia</taxon>
        <taxon>Sphingobacteriales</taxon>
        <taxon>Sphingobacteriaceae</taxon>
        <taxon>Anseongella</taxon>
    </lineage>
</organism>
<feature type="binding site" evidence="16">
    <location>
        <begin position="364"/>
        <end position="368"/>
    </location>
    <ligand>
        <name>substrate</name>
    </ligand>
</feature>
<dbReference type="PANTHER" id="PTHR43651">
    <property type="entry name" value="1,4-ALPHA-GLUCAN-BRANCHING ENZYME"/>
    <property type="match status" value="1"/>
</dbReference>
<dbReference type="Proteomes" id="UP000295807">
    <property type="component" value="Unassembled WGS sequence"/>
</dbReference>
<keyword evidence="21" id="KW-1185">Reference proteome</keyword>
<protein>
    <recommendedName>
        <fullName evidence="5 13">Malto-oligosyltrehalose trehalohydrolase</fullName>
        <shortName evidence="14">MTHase</shortName>
        <ecNumber evidence="4 13">3.2.1.141</ecNumber>
    </recommendedName>
    <alternativeName>
        <fullName evidence="11 14">4-alpha-D-((1-&gt;4)-alpha-D-glucano)trehalose trehalohydrolase</fullName>
    </alternativeName>
    <alternativeName>
        <fullName evidence="10 14">Maltooligosyl trehalose trehalohydrolase</fullName>
    </alternativeName>
</protein>
<name>A0A4R3KRX0_9SPHI</name>
<dbReference type="GO" id="GO:0005737">
    <property type="term" value="C:cytoplasm"/>
    <property type="evidence" value="ECO:0007669"/>
    <property type="project" value="UniProtKB-SubCell"/>
</dbReference>
<evidence type="ECO:0000256" key="10">
    <source>
        <dbReference type="ARBA" id="ARBA00032057"/>
    </source>
</evidence>